<dbReference type="SUPFAM" id="SSF53448">
    <property type="entry name" value="Nucleotide-diphospho-sugar transferases"/>
    <property type="match status" value="1"/>
</dbReference>
<evidence type="ECO:0008006" key="3">
    <source>
        <dbReference type="Google" id="ProtNLM"/>
    </source>
</evidence>
<dbReference type="EMBL" id="QOPE01000015">
    <property type="protein sequence ID" value="RCL41125.1"/>
    <property type="molecule type" value="Genomic_DNA"/>
</dbReference>
<organism evidence="1 2">
    <name type="scientific">SAR86 cluster bacterium</name>
    <dbReference type="NCBI Taxonomy" id="2030880"/>
    <lineage>
        <taxon>Bacteria</taxon>
        <taxon>Pseudomonadati</taxon>
        <taxon>Pseudomonadota</taxon>
        <taxon>Gammaproteobacteria</taxon>
        <taxon>SAR86 cluster</taxon>
    </lineage>
</organism>
<protein>
    <recommendedName>
        <fullName evidence="3">MobA-like NTP transferase domain-containing protein</fullName>
    </recommendedName>
</protein>
<dbReference type="InterPro" id="IPR029044">
    <property type="entry name" value="Nucleotide-diphossugar_trans"/>
</dbReference>
<accession>A0A368BVL6</accession>
<evidence type="ECO:0000313" key="1">
    <source>
        <dbReference type="EMBL" id="RCL41125.1"/>
    </source>
</evidence>
<sequence>MEMIVLMPIGGKSSRFKNAGYKINKSIMPVTDRFTGKKILMTLAALKDIPWLQKKSTQLICVGTHEHKHNGLEKKIYNSYPGTIFIYDFVQLDQAYGCFLARTLLQNNDELFIGACDNGFDIDLNVFEKFKKSYDAIMISHTNDTNIENNPNAHSWALLNKQRNQIKKISLKKTVSKNFMQDHATTGMFWFKNSSIFVEKLEKMIGNKDTLNGKYYLDNLLNYYVRDGSRVGFFDVNYVCWGTPDDYEQYENTLTYWKKFK</sequence>
<comment type="caution">
    <text evidence="1">The sequence shown here is derived from an EMBL/GenBank/DDBJ whole genome shotgun (WGS) entry which is preliminary data.</text>
</comment>
<dbReference type="Gene3D" id="3.90.550.10">
    <property type="entry name" value="Spore Coat Polysaccharide Biosynthesis Protein SpsA, Chain A"/>
    <property type="match status" value="1"/>
</dbReference>
<gene>
    <name evidence="1" type="ORF">DBW96_02510</name>
</gene>
<name>A0A368BVL6_9GAMM</name>
<reference evidence="1 2" key="1">
    <citation type="journal article" date="2018" name="Microbiome">
        <title>Fine metagenomic profile of the Mediterranean stratified and mixed water columns revealed by assembly and recruitment.</title>
        <authorList>
            <person name="Haro-Moreno J.M."/>
            <person name="Lopez-Perez M."/>
            <person name="De La Torre J.R."/>
            <person name="Picazo A."/>
            <person name="Camacho A."/>
            <person name="Rodriguez-Valera F."/>
        </authorList>
    </citation>
    <scope>NUCLEOTIDE SEQUENCE [LARGE SCALE GENOMIC DNA]</scope>
    <source>
        <strain evidence="1">MED-G82</strain>
    </source>
</reference>
<proteinExistence type="predicted"/>
<dbReference type="Proteomes" id="UP000253307">
    <property type="component" value="Unassembled WGS sequence"/>
</dbReference>
<dbReference type="AlphaFoldDB" id="A0A368BVL6"/>
<evidence type="ECO:0000313" key="2">
    <source>
        <dbReference type="Proteomes" id="UP000253307"/>
    </source>
</evidence>